<evidence type="ECO:0000313" key="3">
    <source>
        <dbReference type="EMBL" id="NVN48129.1"/>
    </source>
</evidence>
<dbReference type="NCBIfam" id="TIGR03021">
    <property type="entry name" value="pilP_fam"/>
    <property type="match status" value="1"/>
</dbReference>
<feature type="compositionally biased region" description="Polar residues" evidence="1">
    <location>
        <begin position="204"/>
        <end position="219"/>
    </location>
</feature>
<proteinExistence type="predicted"/>
<dbReference type="InterPro" id="IPR022753">
    <property type="entry name" value="T4SS_pilus_biogen_PilP"/>
</dbReference>
<organism evidence="3 4">
    <name type="scientific">Asaia spathodeae</name>
    <dbReference type="NCBI Taxonomy" id="657016"/>
    <lineage>
        <taxon>Bacteria</taxon>
        <taxon>Pseudomonadati</taxon>
        <taxon>Pseudomonadota</taxon>
        <taxon>Alphaproteobacteria</taxon>
        <taxon>Acetobacterales</taxon>
        <taxon>Acetobacteraceae</taxon>
        <taxon>Asaia</taxon>
    </lineage>
</organism>
<comment type="caution">
    <text evidence="3">The sequence shown here is derived from an EMBL/GenBank/DDBJ whole genome shotgun (WGS) entry which is preliminary data.</text>
</comment>
<protein>
    <submittedName>
        <fullName evidence="3">Type IV pilus biogenesis protein PilP</fullName>
    </submittedName>
</protein>
<gene>
    <name evidence="3" type="primary">pilP</name>
    <name evidence="3" type="ORF">HW542_15120</name>
</gene>
<feature type="chain" id="PRO_5047230057" evidence="2">
    <location>
        <begin position="32"/>
        <end position="239"/>
    </location>
</feature>
<feature type="region of interest" description="Disordered" evidence="1">
    <location>
        <begin position="108"/>
        <end position="133"/>
    </location>
</feature>
<dbReference type="RefSeq" id="WP_373316779.1">
    <property type="nucleotide sequence ID" value="NZ_JABXXU010000010.1"/>
</dbReference>
<feature type="signal peptide" evidence="2">
    <location>
        <begin position="1"/>
        <end position="31"/>
    </location>
</feature>
<feature type="region of interest" description="Disordered" evidence="1">
    <location>
        <begin position="197"/>
        <end position="239"/>
    </location>
</feature>
<name>A0ABX2P853_9PROT</name>
<keyword evidence="2" id="KW-0732">Signal</keyword>
<evidence type="ECO:0000313" key="4">
    <source>
        <dbReference type="Proteomes" id="UP001516351"/>
    </source>
</evidence>
<sequence length="239" mass="25148">MMRDLALHVAPKTVCLSLIFTLTSMGGVAQAAIPQCASHLQEPGADGILTPQQLAMNAACIQALADFQKVAEAKAKIEDVEHRKDKTGDTPAARVPPVIPGYPGISLPPELLSPTPHPAEMQPGEAKPSKTQTDEPRLPVIVMILSDEKERPTATLRMPDGNTIEVTRGSLLPDGSSVATIEGSAVYIRRGHTLARLPMDGGQAQPQTQANPNSTSASSLFGAPTPSRPPAGYPRGAYP</sequence>
<accession>A0ABX2P853</accession>
<dbReference type="EMBL" id="JABXXV010000010">
    <property type="protein sequence ID" value="NVN48129.1"/>
    <property type="molecule type" value="Genomic_DNA"/>
</dbReference>
<evidence type="ECO:0000256" key="2">
    <source>
        <dbReference type="SAM" id="SignalP"/>
    </source>
</evidence>
<evidence type="ECO:0000256" key="1">
    <source>
        <dbReference type="SAM" id="MobiDB-lite"/>
    </source>
</evidence>
<dbReference type="Proteomes" id="UP001516351">
    <property type="component" value="Unassembled WGS sequence"/>
</dbReference>
<keyword evidence="4" id="KW-1185">Reference proteome</keyword>
<reference evidence="3 4" key="1">
    <citation type="submission" date="2020-06" db="EMBL/GenBank/DDBJ databases">
        <title>Synonyms of Asaia species.</title>
        <authorList>
            <person name="Sombolestani A."/>
        </authorList>
    </citation>
    <scope>NUCLEOTIDE SEQUENCE [LARGE SCALE GENOMIC DNA]</scope>
    <source>
        <strain evidence="3 4">LMG 27047</strain>
    </source>
</reference>